<reference evidence="2" key="2">
    <citation type="submission" date="2021-02" db="EMBL/GenBank/DDBJ databases">
        <authorList>
            <person name="Kimball J.A."/>
            <person name="Haas M.W."/>
            <person name="Macchietto M."/>
            <person name="Kono T."/>
            <person name="Duquette J."/>
            <person name="Shao M."/>
        </authorList>
    </citation>
    <scope>NUCLEOTIDE SEQUENCE</scope>
    <source>
        <tissue evidence="2">Fresh leaf tissue</tissue>
    </source>
</reference>
<proteinExistence type="predicted"/>
<keyword evidence="1" id="KW-0732">Signal</keyword>
<organism evidence="2 3">
    <name type="scientific">Zizania palustris</name>
    <name type="common">Northern wild rice</name>
    <dbReference type="NCBI Taxonomy" id="103762"/>
    <lineage>
        <taxon>Eukaryota</taxon>
        <taxon>Viridiplantae</taxon>
        <taxon>Streptophyta</taxon>
        <taxon>Embryophyta</taxon>
        <taxon>Tracheophyta</taxon>
        <taxon>Spermatophyta</taxon>
        <taxon>Magnoliopsida</taxon>
        <taxon>Liliopsida</taxon>
        <taxon>Poales</taxon>
        <taxon>Poaceae</taxon>
        <taxon>BOP clade</taxon>
        <taxon>Oryzoideae</taxon>
        <taxon>Oryzeae</taxon>
        <taxon>Zizaniinae</taxon>
        <taxon>Zizania</taxon>
    </lineage>
</organism>
<evidence type="ECO:0000313" key="3">
    <source>
        <dbReference type="Proteomes" id="UP000729402"/>
    </source>
</evidence>
<name>A0A8J5SK41_ZIZPA</name>
<evidence type="ECO:0008006" key="4">
    <source>
        <dbReference type="Google" id="ProtNLM"/>
    </source>
</evidence>
<dbReference type="EMBL" id="JAAALK010000283">
    <property type="protein sequence ID" value="KAG8070842.1"/>
    <property type="molecule type" value="Genomic_DNA"/>
</dbReference>
<feature type="signal peptide" evidence="1">
    <location>
        <begin position="1"/>
        <end position="15"/>
    </location>
</feature>
<evidence type="ECO:0000313" key="2">
    <source>
        <dbReference type="EMBL" id="KAG8070842.1"/>
    </source>
</evidence>
<feature type="chain" id="PRO_5035328176" description="Secreted protein" evidence="1">
    <location>
        <begin position="16"/>
        <end position="99"/>
    </location>
</feature>
<dbReference type="AlphaFoldDB" id="A0A8J5SK41"/>
<accession>A0A8J5SK41</accession>
<sequence>MFVVVWNATVTATLAAPMRKFTSGMYTCPSYLFDVCTTSTRGKQPNDSALDRMANAPDNIAWLAMMAAMIATTNTGQNSGSAQQITHRFIHYQFQRTNC</sequence>
<gene>
    <name evidence="2" type="ORF">GUJ93_ZPchr0006g45700</name>
</gene>
<protein>
    <recommendedName>
        <fullName evidence="4">Secreted protein</fullName>
    </recommendedName>
</protein>
<dbReference type="Proteomes" id="UP000729402">
    <property type="component" value="Unassembled WGS sequence"/>
</dbReference>
<reference evidence="2" key="1">
    <citation type="journal article" date="2021" name="bioRxiv">
        <title>Whole Genome Assembly and Annotation of Northern Wild Rice, Zizania palustris L., Supports a Whole Genome Duplication in the Zizania Genus.</title>
        <authorList>
            <person name="Haas M."/>
            <person name="Kono T."/>
            <person name="Macchietto M."/>
            <person name="Millas R."/>
            <person name="McGilp L."/>
            <person name="Shao M."/>
            <person name="Duquette J."/>
            <person name="Hirsch C.N."/>
            <person name="Kimball J."/>
        </authorList>
    </citation>
    <scope>NUCLEOTIDE SEQUENCE</scope>
    <source>
        <tissue evidence="2">Fresh leaf tissue</tissue>
    </source>
</reference>
<comment type="caution">
    <text evidence="2">The sequence shown here is derived from an EMBL/GenBank/DDBJ whole genome shotgun (WGS) entry which is preliminary data.</text>
</comment>
<keyword evidence="3" id="KW-1185">Reference proteome</keyword>
<evidence type="ECO:0000256" key="1">
    <source>
        <dbReference type="SAM" id="SignalP"/>
    </source>
</evidence>